<reference evidence="1" key="1">
    <citation type="submission" date="2021-03" db="EMBL/GenBank/DDBJ databases">
        <title>Acanthopleuribacteraceae sp. M133.</title>
        <authorList>
            <person name="Wang G."/>
        </authorList>
    </citation>
    <scope>NUCLEOTIDE SEQUENCE</scope>
    <source>
        <strain evidence="1">M133</strain>
    </source>
</reference>
<dbReference type="EMBL" id="CP071793">
    <property type="protein sequence ID" value="QTD52590.1"/>
    <property type="molecule type" value="Genomic_DNA"/>
</dbReference>
<organism evidence="1 2">
    <name type="scientific">Sulfidibacter corallicola</name>
    <dbReference type="NCBI Taxonomy" id="2818388"/>
    <lineage>
        <taxon>Bacteria</taxon>
        <taxon>Pseudomonadati</taxon>
        <taxon>Acidobacteriota</taxon>
        <taxon>Holophagae</taxon>
        <taxon>Acanthopleuribacterales</taxon>
        <taxon>Acanthopleuribacteraceae</taxon>
        <taxon>Sulfidibacter</taxon>
    </lineage>
</organism>
<proteinExistence type="predicted"/>
<protein>
    <submittedName>
        <fullName evidence="1">Uncharacterized protein</fullName>
    </submittedName>
</protein>
<dbReference type="Proteomes" id="UP000663929">
    <property type="component" value="Chromosome"/>
</dbReference>
<evidence type="ECO:0000313" key="1">
    <source>
        <dbReference type="EMBL" id="QTD52590.1"/>
    </source>
</evidence>
<accession>A0A8A4TSS0</accession>
<gene>
    <name evidence="1" type="ORF">J3U87_08960</name>
</gene>
<sequence length="165" mass="18503">MLRQSACGQSTRGRQGVKALLILLAVAALTGCHKYFDVENETVPGNTLMLEFSKPIKYVLELKINGTEIPIDYRGGSRVLMIEGLPAGQHNFNIHSISYVFGPEFDNYKITDDRGAYFFIQARKYRSGLPKNRAQVSLRAYRRQLKEQGIDAAPEGAGKIKAYFK</sequence>
<dbReference type="KEGG" id="scor:J3U87_08960"/>
<keyword evidence="2" id="KW-1185">Reference proteome</keyword>
<dbReference type="RefSeq" id="WP_237382695.1">
    <property type="nucleotide sequence ID" value="NZ_CP071793.1"/>
</dbReference>
<dbReference type="AlphaFoldDB" id="A0A8A4TSS0"/>
<dbReference type="PROSITE" id="PS51257">
    <property type="entry name" value="PROKAR_LIPOPROTEIN"/>
    <property type="match status" value="1"/>
</dbReference>
<evidence type="ECO:0000313" key="2">
    <source>
        <dbReference type="Proteomes" id="UP000663929"/>
    </source>
</evidence>
<name>A0A8A4TSS0_SULCO</name>